<dbReference type="Proteomes" id="UP000464754">
    <property type="component" value="Chromosome"/>
</dbReference>
<dbReference type="KEGG" id="aarg:Aargi30884_18390"/>
<evidence type="ECO:0000313" key="2">
    <source>
        <dbReference type="Proteomes" id="UP000464754"/>
    </source>
</evidence>
<reference evidence="2" key="1">
    <citation type="submission" date="2019-05" db="EMBL/GenBank/DDBJ databases">
        <title>Complete genome sequencing of Absiella argi strain JCM 30884.</title>
        <authorList>
            <person name="Sakamoto M."/>
            <person name="Murakami T."/>
            <person name="Mori H."/>
        </authorList>
    </citation>
    <scope>NUCLEOTIDE SEQUENCE [LARGE SCALE GENOMIC DNA]</scope>
    <source>
        <strain evidence="2">JCM 30884</strain>
    </source>
</reference>
<proteinExistence type="predicted"/>
<evidence type="ECO:0000313" key="1">
    <source>
        <dbReference type="EMBL" id="BBK22936.1"/>
    </source>
</evidence>
<sequence>MLTPKDILYMQDLLDQTFVLYKRIQHESTLLQTKEIITCFQNTEKQLCKNYKQLVSILQEEVKNE</sequence>
<dbReference type="EMBL" id="AP019695">
    <property type="protein sequence ID" value="BBK22936.1"/>
    <property type="molecule type" value="Genomic_DNA"/>
</dbReference>
<protein>
    <submittedName>
        <fullName evidence="1">Uncharacterized protein</fullName>
    </submittedName>
</protein>
<gene>
    <name evidence="1" type="ORF">Aargi30884_18390</name>
</gene>
<name>A0A6N4TI87_9FIRM</name>
<organism evidence="1 2">
    <name type="scientific">Amedibacterium intestinale</name>
    <dbReference type="NCBI Taxonomy" id="2583452"/>
    <lineage>
        <taxon>Bacteria</taxon>
        <taxon>Bacillati</taxon>
        <taxon>Bacillota</taxon>
        <taxon>Erysipelotrichia</taxon>
        <taxon>Erysipelotrichales</taxon>
        <taxon>Erysipelotrichaceae</taxon>
        <taxon>Amedibacterium</taxon>
    </lineage>
</organism>
<dbReference type="RefSeq" id="WP_240145504.1">
    <property type="nucleotide sequence ID" value="NZ_AP019695.1"/>
</dbReference>
<dbReference type="AlphaFoldDB" id="A0A6N4TI87"/>
<accession>A0A6N4TI87</accession>
<keyword evidence="2" id="KW-1185">Reference proteome</keyword>